<protein>
    <recommendedName>
        <fullName evidence="1">Protein kinase domain-containing protein</fullName>
    </recommendedName>
</protein>
<dbReference type="EMBL" id="KN832988">
    <property type="protein sequence ID" value="KIM84179.1"/>
    <property type="molecule type" value="Genomic_DNA"/>
</dbReference>
<feature type="domain" description="Protein kinase" evidence="1">
    <location>
        <begin position="1"/>
        <end position="154"/>
    </location>
</feature>
<dbReference type="Pfam" id="PF00069">
    <property type="entry name" value="Pkinase"/>
    <property type="match status" value="1"/>
</dbReference>
<dbReference type="OrthoDB" id="4062651at2759"/>
<name>A0A0C3FXA7_PILCF</name>
<dbReference type="GO" id="GO:0051082">
    <property type="term" value="F:unfolded protein binding"/>
    <property type="evidence" value="ECO:0007669"/>
    <property type="project" value="TreeGrafter"/>
</dbReference>
<dbReference type="SUPFAM" id="SSF56112">
    <property type="entry name" value="Protein kinase-like (PK-like)"/>
    <property type="match status" value="1"/>
</dbReference>
<dbReference type="Proteomes" id="UP000054166">
    <property type="component" value="Unassembled WGS sequence"/>
</dbReference>
<reference evidence="3" key="2">
    <citation type="submission" date="2015-01" db="EMBL/GenBank/DDBJ databases">
        <title>Evolutionary Origins and Diversification of the Mycorrhizal Mutualists.</title>
        <authorList>
            <consortium name="DOE Joint Genome Institute"/>
            <consortium name="Mycorrhizal Genomics Consortium"/>
            <person name="Kohler A."/>
            <person name="Kuo A."/>
            <person name="Nagy L.G."/>
            <person name="Floudas D."/>
            <person name="Copeland A."/>
            <person name="Barry K.W."/>
            <person name="Cichocki N."/>
            <person name="Veneault-Fourrey C."/>
            <person name="LaButti K."/>
            <person name="Lindquist E.A."/>
            <person name="Lipzen A."/>
            <person name="Lundell T."/>
            <person name="Morin E."/>
            <person name="Murat C."/>
            <person name="Riley R."/>
            <person name="Ohm R."/>
            <person name="Sun H."/>
            <person name="Tunlid A."/>
            <person name="Henrissat B."/>
            <person name="Grigoriev I.V."/>
            <person name="Hibbett D.S."/>
            <person name="Martin F."/>
        </authorList>
    </citation>
    <scope>NUCLEOTIDE SEQUENCE [LARGE SCALE GENOMIC DNA]</scope>
    <source>
        <strain evidence="3">F 1598</strain>
    </source>
</reference>
<accession>A0A0C3FXA7</accession>
<evidence type="ECO:0000259" key="1">
    <source>
        <dbReference type="PROSITE" id="PS50011"/>
    </source>
</evidence>
<dbReference type="PANTHER" id="PTHR13954">
    <property type="entry name" value="IRE1-RELATED"/>
    <property type="match status" value="1"/>
</dbReference>
<dbReference type="InParanoid" id="A0A0C3FXA7"/>
<keyword evidence="3" id="KW-1185">Reference proteome</keyword>
<dbReference type="GO" id="GO:1990604">
    <property type="term" value="C:IRE1-TRAF2-ASK1 complex"/>
    <property type="evidence" value="ECO:0007669"/>
    <property type="project" value="TreeGrafter"/>
</dbReference>
<dbReference type="GO" id="GO:0070059">
    <property type="term" value="P:intrinsic apoptotic signaling pathway in response to endoplasmic reticulum stress"/>
    <property type="evidence" value="ECO:0007669"/>
    <property type="project" value="TreeGrafter"/>
</dbReference>
<dbReference type="InterPro" id="IPR000719">
    <property type="entry name" value="Prot_kinase_dom"/>
</dbReference>
<dbReference type="Gene3D" id="1.10.510.10">
    <property type="entry name" value="Transferase(Phosphotransferase) domain 1"/>
    <property type="match status" value="1"/>
</dbReference>
<dbReference type="GO" id="GO:0004521">
    <property type="term" value="F:RNA endonuclease activity"/>
    <property type="evidence" value="ECO:0007669"/>
    <property type="project" value="InterPro"/>
</dbReference>
<organism evidence="2 3">
    <name type="scientific">Piloderma croceum (strain F 1598)</name>
    <dbReference type="NCBI Taxonomy" id="765440"/>
    <lineage>
        <taxon>Eukaryota</taxon>
        <taxon>Fungi</taxon>
        <taxon>Dikarya</taxon>
        <taxon>Basidiomycota</taxon>
        <taxon>Agaricomycotina</taxon>
        <taxon>Agaricomycetes</taxon>
        <taxon>Agaricomycetidae</taxon>
        <taxon>Atheliales</taxon>
        <taxon>Atheliaceae</taxon>
        <taxon>Piloderma</taxon>
    </lineage>
</organism>
<dbReference type="PANTHER" id="PTHR13954:SF6">
    <property type="entry name" value="NON-SPECIFIC SERINE_THREONINE PROTEIN KINASE"/>
    <property type="match status" value="1"/>
</dbReference>
<dbReference type="GO" id="GO:0005524">
    <property type="term" value="F:ATP binding"/>
    <property type="evidence" value="ECO:0007669"/>
    <property type="project" value="InterPro"/>
</dbReference>
<sequence length="154" mass="17296">MVEEAKIYEILKRHPHPNICVYYGCVRNGDSFTALCLKKYRCRLHDAICDGDSTLDPRAIHDGISKGLQFLHETLGLVHNDINPCNIMLDDDGNAVIIDFDSCMPIGQDIGCRKAGTFGWEMDPAPGISDPDNDMYGLKLIAKFMEEKRAYQNT</sequence>
<dbReference type="GO" id="GO:0004674">
    <property type="term" value="F:protein serine/threonine kinase activity"/>
    <property type="evidence" value="ECO:0007669"/>
    <property type="project" value="InterPro"/>
</dbReference>
<dbReference type="PROSITE" id="PS50011">
    <property type="entry name" value="PROTEIN_KINASE_DOM"/>
    <property type="match status" value="1"/>
</dbReference>
<reference evidence="2 3" key="1">
    <citation type="submission" date="2014-04" db="EMBL/GenBank/DDBJ databases">
        <authorList>
            <consortium name="DOE Joint Genome Institute"/>
            <person name="Kuo A."/>
            <person name="Tarkka M."/>
            <person name="Buscot F."/>
            <person name="Kohler A."/>
            <person name="Nagy L.G."/>
            <person name="Floudas D."/>
            <person name="Copeland A."/>
            <person name="Barry K.W."/>
            <person name="Cichocki N."/>
            <person name="Veneault-Fourrey C."/>
            <person name="LaButti K."/>
            <person name="Lindquist E.A."/>
            <person name="Lipzen A."/>
            <person name="Lundell T."/>
            <person name="Morin E."/>
            <person name="Murat C."/>
            <person name="Sun H."/>
            <person name="Tunlid A."/>
            <person name="Henrissat B."/>
            <person name="Grigoriev I.V."/>
            <person name="Hibbett D.S."/>
            <person name="Martin F."/>
            <person name="Nordberg H.P."/>
            <person name="Cantor M.N."/>
            <person name="Hua S.X."/>
        </authorList>
    </citation>
    <scope>NUCLEOTIDE SEQUENCE [LARGE SCALE GENOMIC DNA]</scope>
    <source>
        <strain evidence="2 3">F 1598</strain>
    </source>
</reference>
<dbReference type="GO" id="GO:0036498">
    <property type="term" value="P:IRE1-mediated unfolded protein response"/>
    <property type="evidence" value="ECO:0007669"/>
    <property type="project" value="TreeGrafter"/>
</dbReference>
<dbReference type="HOGENOM" id="CLU_143655_0_0_1"/>
<evidence type="ECO:0000313" key="3">
    <source>
        <dbReference type="Proteomes" id="UP000054166"/>
    </source>
</evidence>
<dbReference type="InterPro" id="IPR045133">
    <property type="entry name" value="IRE1/2-like"/>
</dbReference>
<dbReference type="AlphaFoldDB" id="A0A0C3FXA7"/>
<gene>
    <name evidence="2" type="ORF">PILCRDRAFT_818509</name>
</gene>
<dbReference type="InterPro" id="IPR011009">
    <property type="entry name" value="Kinase-like_dom_sf"/>
</dbReference>
<proteinExistence type="predicted"/>
<evidence type="ECO:0000313" key="2">
    <source>
        <dbReference type="EMBL" id="KIM84179.1"/>
    </source>
</evidence>